<sequence>VEDSNARVFASLENLLEGTVKLPILN</sequence>
<organism evidence="1">
    <name type="scientific">marine metagenome</name>
    <dbReference type="NCBI Taxonomy" id="408172"/>
    <lineage>
        <taxon>unclassified sequences</taxon>
        <taxon>metagenomes</taxon>
        <taxon>ecological metagenomes</taxon>
    </lineage>
</organism>
<dbReference type="AlphaFoldDB" id="A0A383D5V6"/>
<accession>A0A383D5V6</accession>
<dbReference type="EMBL" id="UINC01214509">
    <property type="protein sequence ID" value="SVE39771.1"/>
    <property type="molecule type" value="Genomic_DNA"/>
</dbReference>
<feature type="non-terminal residue" evidence="1">
    <location>
        <position position="1"/>
    </location>
</feature>
<evidence type="ECO:0000313" key="1">
    <source>
        <dbReference type="EMBL" id="SVE39771.1"/>
    </source>
</evidence>
<protein>
    <submittedName>
        <fullName evidence="1">Uncharacterized protein</fullName>
    </submittedName>
</protein>
<proteinExistence type="predicted"/>
<name>A0A383D5V6_9ZZZZ</name>
<gene>
    <name evidence="1" type="ORF">METZ01_LOCUS492625</name>
</gene>
<feature type="non-terminal residue" evidence="1">
    <location>
        <position position="26"/>
    </location>
</feature>
<reference evidence="1" key="1">
    <citation type="submission" date="2018-05" db="EMBL/GenBank/DDBJ databases">
        <authorList>
            <person name="Lanie J.A."/>
            <person name="Ng W.-L."/>
            <person name="Kazmierczak K.M."/>
            <person name="Andrzejewski T.M."/>
            <person name="Davidsen T.M."/>
            <person name="Wayne K.J."/>
            <person name="Tettelin H."/>
            <person name="Glass J.I."/>
            <person name="Rusch D."/>
            <person name="Podicherti R."/>
            <person name="Tsui H.-C.T."/>
            <person name="Winkler M.E."/>
        </authorList>
    </citation>
    <scope>NUCLEOTIDE SEQUENCE</scope>
</reference>